<evidence type="ECO:0000313" key="1">
    <source>
        <dbReference type="EMBL" id="CAF1705481.1"/>
    </source>
</evidence>
<dbReference type="Proteomes" id="UP001295469">
    <property type="component" value="Chromosome C03"/>
</dbReference>
<reference evidence="1" key="1">
    <citation type="submission" date="2021-01" db="EMBL/GenBank/DDBJ databases">
        <authorList>
            <consortium name="Genoscope - CEA"/>
            <person name="William W."/>
        </authorList>
    </citation>
    <scope>NUCLEOTIDE SEQUENCE</scope>
</reference>
<organism evidence="1">
    <name type="scientific">Brassica napus</name>
    <name type="common">Rape</name>
    <dbReference type="NCBI Taxonomy" id="3708"/>
    <lineage>
        <taxon>Eukaryota</taxon>
        <taxon>Viridiplantae</taxon>
        <taxon>Streptophyta</taxon>
        <taxon>Embryophyta</taxon>
        <taxon>Tracheophyta</taxon>
        <taxon>Spermatophyta</taxon>
        <taxon>Magnoliopsida</taxon>
        <taxon>eudicotyledons</taxon>
        <taxon>Gunneridae</taxon>
        <taxon>Pentapetalae</taxon>
        <taxon>rosids</taxon>
        <taxon>malvids</taxon>
        <taxon>Brassicales</taxon>
        <taxon>Brassicaceae</taxon>
        <taxon>Brassiceae</taxon>
        <taxon>Brassica</taxon>
    </lineage>
</organism>
<proteinExistence type="predicted"/>
<sequence>MANSFTRLAGHCLNTAESTLIQGNVNDNCLDPDTYRDLFSEGSVYSLSTCLSDAPVSIQFNDGTLFVDIKNLVKQIPIEFFRFCNHDQLLSLANTNKQLSDILREVIAIKSTIKTQGTQPLILTLRLERDVNVCVSLFDGLAFAFHTKLESYGSEPKVVMSPTLLHSSIRRIYSVLSPIYHSKNTFHHACRLFVNGTSQTHLYCDSETTVGQELYEKRCDSRSRRDYECQVTHQPASSVVPASVCPAATNPILYQKRSGKKKARMA</sequence>
<gene>
    <name evidence="1" type="ORF">DARMORV10_C03P52850.1</name>
</gene>
<accession>A0A816IJZ7</accession>
<dbReference type="EMBL" id="HG994367">
    <property type="protein sequence ID" value="CAF1705481.1"/>
    <property type="molecule type" value="Genomic_DNA"/>
</dbReference>
<name>A0A816IJZ7_BRANA</name>
<dbReference type="AlphaFoldDB" id="A0A816IJZ7"/>
<protein>
    <submittedName>
        <fullName evidence="1">(rape) hypothetical protein</fullName>
    </submittedName>
</protein>